<keyword evidence="5" id="KW-0067">ATP-binding</keyword>
<sequence>MGCRRFPLFSFCLATSLIDRLPPMIVTFTPNPSLDITFTADHAIQRGQVARMATSQTIAGGKGVNVSRVTHAMGHSTLAIVPCDPQDPFVRLLALSETPFEIIPTDVPVRVNTTLSEPGGVTTKLNGPGALLDDSAQRAAASMLLRRLGGADWLVMAGSLPPGAPNDWYAQLAWQAKQRNPQLHVAVDTSGSALSVLLNPTMAAPVDVFCPNTEELIAAIDAPVTAESIEDAALLGDFRPAVQLAQPVIRRLTNAHHRPVMLLTLGAAGALLVSATQIHIATAPSISVVSTVGAGDCALAGYVCAAANHAPAPERLTQAVLWGSAAATLPGTAVPTPAQLTGLHTTTTHFSPTTTKV</sequence>
<evidence type="ECO:0000256" key="6">
    <source>
        <dbReference type="PIRNR" id="PIRNR000535"/>
    </source>
</evidence>
<evidence type="ECO:0000256" key="3">
    <source>
        <dbReference type="ARBA" id="ARBA00022741"/>
    </source>
</evidence>
<evidence type="ECO:0000256" key="4">
    <source>
        <dbReference type="ARBA" id="ARBA00022777"/>
    </source>
</evidence>
<evidence type="ECO:0000256" key="5">
    <source>
        <dbReference type="ARBA" id="ARBA00022840"/>
    </source>
</evidence>
<reference evidence="9 10" key="1">
    <citation type="submission" date="2018-11" db="EMBL/GenBank/DDBJ databases">
        <authorList>
            <person name="Kleinhagauer T."/>
            <person name="Glaeser S.P."/>
            <person name="Spergser J."/>
            <person name="Ruckert C."/>
            <person name="Kaempfer P."/>
            <person name="Busse H.-J."/>
        </authorList>
    </citation>
    <scope>NUCLEOTIDE SEQUENCE [LARGE SCALE GENOMIC DNA]</scope>
    <source>
        <strain evidence="9 10">200CH</strain>
    </source>
</reference>
<evidence type="ECO:0000313" key="10">
    <source>
        <dbReference type="Proteomes" id="UP000269019"/>
    </source>
</evidence>
<dbReference type="InterPro" id="IPR011611">
    <property type="entry name" value="PfkB_dom"/>
</dbReference>
<evidence type="ECO:0000256" key="1">
    <source>
        <dbReference type="ARBA" id="ARBA00010688"/>
    </source>
</evidence>
<name>A0A3G6J713_9CORY</name>
<dbReference type="InterPro" id="IPR002173">
    <property type="entry name" value="Carboh/pur_kinase_PfkB_CS"/>
</dbReference>
<dbReference type="Gene3D" id="3.40.1190.20">
    <property type="match status" value="1"/>
</dbReference>
<evidence type="ECO:0000256" key="7">
    <source>
        <dbReference type="RuleBase" id="RU003704"/>
    </source>
</evidence>
<keyword evidence="4 7" id="KW-0418">Kinase</keyword>
<dbReference type="PANTHER" id="PTHR46566:SF5">
    <property type="entry name" value="1-PHOSPHOFRUCTOKINASE"/>
    <property type="match status" value="1"/>
</dbReference>
<dbReference type="GO" id="GO:0005829">
    <property type="term" value="C:cytosol"/>
    <property type="evidence" value="ECO:0007669"/>
    <property type="project" value="TreeGrafter"/>
</dbReference>
<keyword evidence="3" id="KW-0547">Nucleotide-binding</keyword>
<dbReference type="CDD" id="cd01164">
    <property type="entry name" value="FruK_PfkB_like"/>
    <property type="match status" value="1"/>
</dbReference>
<evidence type="ECO:0000313" key="9">
    <source>
        <dbReference type="EMBL" id="AZA13766.1"/>
    </source>
</evidence>
<dbReference type="NCBIfam" id="TIGR03168">
    <property type="entry name" value="1-PFK"/>
    <property type="match status" value="1"/>
</dbReference>
<feature type="domain" description="Carbohydrate kinase PfkB" evidence="8">
    <location>
        <begin position="44"/>
        <end position="338"/>
    </location>
</feature>
<accession>A0A3G6J713</accession>
<dbReference type="PRINTS" id="PR00990">
    <property type="entry name" value="RIBOKINASE"/>
</dbReference>
<dbReference type="InterPro" id="IPR017583">
    <property type="entry name" value="Tagatose/fructose_Pkinase"/>
</dbReference>
<dbReference type="GO" id="GO:0009024">
    <property type="term" value="F:tagatose-6-phosphate kinase activity"/>
    <property type="evidence" value="ECO:0007669"/>
    <property type="project" value="UniProtKB-EC"/>
</dbReference>
<gene>
    <name evidence="9" type="primary">lacC</name>
    <name evidence="9" type="ORF">CCHOA_06870</name>
</gene>
<dbReference type="GO" id="GO:0005524">
    <property type="term" value="F:ATP binding"/>
    <property type="evidence" value="ECO:0007669"/>
    <property type="project" value="UniProtKB-KW"/>
</dbReference>
<dbReference type="EMBL" id="CP033896">
    <property type="protein sequence ID" value="AZA13766.1"/>
    <property type="molecule type" value="Genomic_DNA"/>
</dbReference>
<evidence type="ECO:0000256" key="2">
    <source>
        <dbReference type="ARBA" id="ARBA00022679"/>
    </source>
</evidence>
<dbReference type="EC" id="2.7.1.144" evidence="9"/>
<proteinExistence type="inferred from homology"/>
<comment type="similarity">
    <text evidence="1 7">Belongs to the carbohydrate kinase PfkB family.</text>
</comment>
<dbReference type="Pfam" id="PF00294">
    <property type="entry name" value="PfkB"/>
    <property type="match status" value="1"/>
</dbReference>
<dbReference type="Proteomes" id="UP000269019">
    <property type="component" value="Chromosome"/>
</dbReference>
<dbReference type="PANTHER" id="PTHR46566">
    <property type="entry name" value="1-PHOSPHOFRUCTOKINASE-RELATED"/>
    <property type="match status" value="1"/>
</dbReference>
<dbReference type="PROSITE" id="PS00584">
    <property type="entry name" value="PFKB_KINASES_2"/>
    <property type="match status" value="1"/>
</dbReference>
<protein>
    <submittedName>
        <fullName evidence="9">Tagatose-6-phosphate kinase</fullName>
        <ecNumber evidence="9">2.7.1.144</ecNumber>
    </submittedName>
</protein>
<dbReference type="InterPro" id="IPR029056">
    <property type="entry name" value="Ribokinase-like"/>
</dbReference>
<dbReference type="KEGG" id="ccho:CCHOA_06870"/>
<dbReference type="GO" id="GO:0008443">
    <property type="term" value="F:phosphofructokinase activity"/>
    <property type="evidence" value="ECO:0007669"/>
    <property type="project" value="TreeGrafter"/>
</dbReference>
<dbReference type="InterPro" id="IPR002139">
    <property type="entry name" value="Ribo/fructo_kinase"/>
</dbReference>
<keyword evidence="2 6" id="KW-0808">Transferase</keyword>
<organism evidence="9 10">
    <name type="scientific">Corynebacterium choanae</name>
    <dbReference type="NCBI Taxonomy" id="1862358"/>
    <lineage>
        <taxon>Bacteria</taxon>
        <taxon>Bacillati</taxon>
        <taxon>Actinomycetota</taxon>
        <taxon>Actinomycetes</taxon>
        <taxon>Mycobacteriales</taxon>
        <taxon>Corynebacteriaceae</taxon>
        <taxon>Corynebacterium</taxon>
    </lineage>
</organism>
<dbReference type="AlphaFoldDB" id="A0A3G6J713"/>
<evidence type="ECO:0000259" key="8">
    <source>
        <dbReference type="Pfam" id="PF00294"/>
    </source>
</evidence>
<dbReference type="PIRSF" id="PIRSF000535">
    <property type="entry name" value="1PFK/6PFK/LacC"/>
    <property type="match status" value="1"/>
</dbReference>
<dbReference type="SUPFAM" id="SSF53613">
    <property type="entry name" value="Ribokinase-like"/>
    <property type="match status" value="1"/>
</dbReference>
<keyword evidence="10" id="KW-1185">Reference proteome</keyword>